<feature type="transmembrane region" description="Helical" evidence="1">
    <location>
        <begin position="40"/>
        <end position="61"/>
    </location>
</feature>
<organism evidence="2 3">
    <name type="scientific">Vibrio parahaemolyticus</name>
    <dbReference type="NCBI Taxonomy" id="670"/>
    <lineage>
        <taxon>Bacteria</taxon>
        <taxon>Pseudomonadati</taxon>
        <taxon>Pseudomonadota</taxon>
        <taxon>Gammaproteobacteria</taxon>
        <taxon>Vibrionales</taxon>
        <taxon>Vibrionaceae</taxon>
        <taxon>Vibrio</taxon>
    </lineage>
</organism>
<keyword evidence="1" id="KW-0812">Transmembrane</keyword>
<proteinExistence type="predicted"/>
<feature type="transmembrane region" description="Helical" evidence="1">
    <location>
        <begin position="12"/>
        <end position="34"/>
    </location>
</feature>
<protein>
    <submittedName>
        <fullName evidence="2">Sensor histidine kinase</fullName>
    </submittedName>
</protein>
<keyword evidence="1" id="KW-1133">Transmembrane helix</keyword>
<evidence type="ECO:0000313" key="2">
    <source>
        <dbReference type="EMBL" id="OXE03494.1"/>
    </source>
</evidence>
<dbReference type="GO" id="GO:0016301">
    <property type="term" value="F:kinase activity"/>
    <property type="evidence" value="ECO:0007669"/>
    <property type="project" value="UniProtKB-KW"/>
</dbReference>
<dbReference type="EMBL" id="NIXT01005576">
    <property type="protein sequence ID" value="OXE03494.1"/>
    <property type="molecule type" value="Genomic_DNA"/>
</dbReference>
<keyword evidence="2" id="KW-0418">Kinase</keyword>
<dbReference type="AlphaFoldDB" id="A0A227HD20"/>
<keyword evidence="1" id="KW-0472">Membrane</keyword>
<sequence length="75" mass="8578">LIDKLFPTIPRMLEIALSLTACLLFGVINAQFWLGEYFGISGMLPVLLMGLLFSGMCYFYFHSREKEAIAQRELE</sequence>
<feature type="non-terminal residue" evidence="2">
    <location>
        <position position="1"/>
    </location>
</feature>
<reference evidence="2 3" key="1">
    <citation type="journal article" date="2017" name="Appl. Environ. Microbiol.">
        <title>Parallel evolution of two clades of a major Atlantic endemic Vibrio parahaemolyticus pathogen lineage by independent acquisition of related pathogenicity islands.</title>
        <authorList>
            <person name="Xu F."/>
            <person name="Gonzalez-Escalona N."/>
            <person name="Drees K.P."/>
            <person name="Sebra R.P."/>
            <person name="Cooper V.S."/>
            <person name="Jones S.H."/>
            <person name="Whistler C.A."/>
        </authorList>
    </citation>
    <scope>NUCLEOTIDE SEQUENCE [LARGE SCALE GENOMIC DNA]</scope>
    <source>
        <strain evidence="2 3">MAVP-3</strain>
    </source>
</reference>
<gene>
    <name evidence="2" type="ORF">CA163_39480</name>
</gene>
<accession>A0A227HD20</accession>
<name>A0A227HD20_VIBPH</name>
<evidence type="ECO:0000256" key="1">
    <source>
        <dbReference type="SAM" id="Phobius"/>
    </source>
</evidence>
<dbReference type="Proteomes" id="UP000214596">
    <property type="component" value="Unassembled WGS sequence"/>
</dbReference>
<evidence type="ECO:0000313" key="3">
    <source>
        <dbReference type="Proteomes" id="UP000214596"/>
    </source>
</evidence>
<comment type="caution">
    <text evidence="2">The sequence shown here is derived from an EMBL/GenBank/DDBJ whole genome shotgun (WGS) entry which is preliminary data.</text>
</comment>
<keyword evidence="2" id="KW-0808">Transferase</keyword>
<feature type="non-terminal residue" evidence="2">
    <location>
        <position position="75"/>
    </location>
</feature>